<evidence type="ECO:0000256" key="1">
    <source>
        <dbReference type="ARBA" id="ARBA00005510"/>
    </source>
</evidence>
<feature type="domain" description="BHLH" evidence="5">
    <location>
        <begin position="135"/>
        <end position="184"/>
    </location>
</feature>
<dbReference type="GO" id="GO:0046983">
    <property type="term" value="F:protein dimerization activity"/>
    <property type="evidence" value="ECO:0007669"/>
    <property type="project" value="InterPro"/>
</dbReference>
<dbReference type="Gene3D" id="4.10.280.10">
    <property type="entry name" value="Helix-loop-helix DNA-binding domain"/>
    <property type="match status" value="1"/>
</dbReference>
<dbReference type="CDD" id="cd04873">
    <property type="entry name" value="ACT_UUR-ACR-like"/>
    <property type="match status" value="1"/>
</dbReference>
<keyword evidence="4" id="KW-0804">Transcription</keyword>
<organism evidence="7 8">
    <name type="scientific">Musa acuminata subsp. malaccensis</name>
    <name type="common">Wild banana</name>
    <name type="synonym">Musa malaccensis</name>
    <dbReference type="NCBI Taxonomy" id="214687"/>
    <lineage>
        <taxon>Eukaryota</taxon>
        <taxon>Viridiplantae</taxon>
        <taxon>Streptophyta</taxon>
        <taxon>Embryophyta</taxon>
        <taxon>Tracheophyta</taxon>
        <taxon>Spermatophyta</taxon>
        <taxon>Magnoliopsida</taxon>
        <taxon>Liliopsida</taxon>
        <taxon>Zingiberales</taxon>
        <taxon>Musaceae</taxon>
        <taxon>Musa</taxon>
    </lineage>
</organism>
<dbReference type="GO" id="GO:0003700">
    <property type="term" value="F:DNA-binding transcription factor activity"/>
    <property type="evidence" value="ECO:0007669"/>
    <property type="project" value="InterPro"/>
</dbReference>
<protein>
    <submittedName>
        <fullName evidence="6">(wild Malaysian banana) hypothetical protein</fullName>
    </submittedName>
</protein>
<gene>
    <name evidence="6" type="ORF">GSMUA_44310.1</name>
</gene>
<comment type="similarity">
    <text evidence="1">Belongs to the bHLH protein family.</text>
</comment>
<keyword evidence="8" id="KW-1185">Reference proteome</keyword>
<dbReference type="PROSITE" id="PS50888">
    <property type="entry name" value="BHLH"/>
    <property type="match status" value="1"/>
</dbReference>
<reference evidence="7" key="2">
    <citation type="submission" date="2021-05" db="UniProtKB">
        <authorList>
            <consortium name="EnsemblPlants"/>
        </authorList>
    </citation>
    <scope>IDENTIFICATION</scope>
    <source>
        <strain evidence="7">subsp. malaccensis</strain>
    </source>
</reference>
<dbReference type="PANTHER" id="PTHR45844:SF9">
    <property type="entry name" value="OS09G0463900 PROTEIN"/>
    <property type="match status" value="1"/>
</dbReference>
<evidence type="ECO:0000256" key="4">
    <source>
        <dbReference type="ARBA" id="ARBA00023163"/>
    </source>
</evidence>
<dbReference type="EnsemblPlants" id="Ma07_t10540.1">
    <property type="protein sequence ID" value="Ma07_p10540.1"/>
    <property type="gene ID" value="Ma07_g10540"/>
</dbReference>
<evidence type="ECO:0000259" key="5">
    <source>
        <dbReference type="PROSITE" id="PS50888"/>
    </source>
</evidence>
<dbReference type="InterPro" id="IPR045847">
    <property type="entry name" value="AIG1-like"/>
</dbReference>
<evidence type="ECO:0000256" key="3">
    <source>
        <dbReference type="ARBA" id="ARBA00023125"/>
    </source>
</evidence>
<dbReference type="GO" id="GO:0003677">
    <property type="term" value="F:DNA binding"/>
    <property type="evidence" value="ECO:0007669"/>
    <property type="project" value="UniProtKB-KW"/>
</dbReference>
<sequence length="322" mass="35475">MASIVAKRGGMLGSDDLVRDSGAVRRSMAGFMWRSSLMGFRITFLGTAQEFKWVNGLLEESPLPEIPVLVLPPKPPSGDVRDFEGFSGGFGSGFGPTLASSSSLELDSDGRELVKVSRLGKMKGGVGVSDAKGVMALKSHCEAERRRRERINRHLATLRSMVPSTEKLDKAALLAEVINHMKELKTNAVEISKCYSIPSDIDEVRVEVEDVMKDGNFLVKASLCCEDRPELFADLRLTLQSLQLKTVRAEISTLGGRIKNVLVMTSDRNYNNAERQLCMTSIRQALKSILDSVNSQADFLPRPSFSNKRRRISLFESSSSLS</sequence>
<dbReference type="Proteomes" id="UP000012960">
    <property type="component" value="Unplaced"/>
</dbReference>
<dbReference type="SMART" id="SM00353">
    <property type="entry name" value="HLH"/>
    <property type="match status" value="1"/>
</dbReference>
<dbReference type="PANTHER" id="PTHR45844">
    <property type="entry name" value="TRANSCRIPTION FACTOR BHLH30"/>
    <property type="match status" value="1"/>
</dbReference>
<dbReference type="InParanoid" id="A0A804JUD1"/>
<dbReference type="EMBL" id="HG996473">
    <property type="protein sequence ID" value="CAG1856207.1"/>
    <property type="molecule type" value="Genomic_DNA"/>
</dbReference>
<name>A0A804JUD1_MUSAM</name>
<dbReference type="Pfam" id="PF00010">
    <property type="entry name" value="HLH"/>
    <property type="match status" value="1"/>
</dbReference>
<keyword evidence="3" id="KW-0238">DNA-binding</keyword>
<dbReference type="OMA" id="MISYSEN"/>
<evidence type="ECO:0000313" key="6">
    <source>
        <dbReference type="EMBL" id="CAG1856207.1"/>
    </source>
</evidence>
<proteinExistence type="inferred from homology"/>
<keyword evidence="2" id="KW-0805">Transcription regulation</keyword>
<dbReference type="SUPFAM" id="SSF47459">
    <property type="entry name" value="HLH, helix-loop-helix DNA-binding domain"/>
    <property type="match status" value="1"/>
</dbReference>
<dbReference type="InterPro" id="IPR011598">
    <property type="entry name" value="bHLH_dom"/>
</dbReference>
<dbReference type="FunCoup" id="A0A804JUD1">
    <property type="interactions" value="167"/>
</dbReference>
<evidence type="ECO:0000256" key="2">
    <source>
        <dbReference type="ARBA" id="ARBA00023015"/>
    </source>
</evidence>
<dbReference type="InterPro" id="IPR036638">
    <property type="entry name" value="HLH_DNA-bd_sf"/>
</dbReference>
<evidence type="ECO:0000313" key="8">
    <source>
        <dbReference type="Proteomes" id="UP000012960"/>
    </source>
</evidence>
<evidence type="ECO:0000313" key="7">
    <source>
        <dbReference type="EnsemblPlants" id="Ma07_p10540.1"/>
    </source>
</evidence>
<reference evidence="6" key="1">
    <citation type="submission" date="2021-03" db="EMBL/GenBank/DDBJ databases">
        <authorList>
            <consortium name="Genoscope - CEA"/>
            <person name="William W."/>
        </authorList>
    </citation>
    <scope>NUCLEOTIDE SEQUENCE</scope>
    <source>
        <strain evidence="6">Doubled-haploid Pahang</strain>
    </source>
</reference>
<dbReference type="Gramene" id="Ma07_t10540.1">
    <property type="protein sequence ID" value="Ma07_p10540.1"/>
    <property type="gene ID" value="Ma07_g10540"/>
</dbReference>
<accession>A0A804JUD1</accession>
<dbReference type="AlphaFoldDB" id="A0A804JUD1"/>